<feature type="region of interest" description="Disordered" evidence="1">
    <location>
        <begin position="1"/>
        <end position="63"/>
    </location>
</feature>
<dbReference type="EMBL" id="JAWDGP010003930">
    <property type="protein sequence ID" value="KAK3769415.1"/>
    <property type="molecule type" value="Genomic_DNA"/>
</dbReference>
<organism evidence="2 3">
    <name type="scientific">Elysia crispata</name>
    <name type="common">lettuce slug</name>
    <dbReference type="NCBI Taxonomy" id="231223"/>
    <lineage>
        <taxon>Eukaryota</taxon>
        <taxon>Metazoa</taxon>
        <taxon>Spiralia</taxon>
        <taxon>Lophotrochozoa</taxon>
        <taxon>Mollusca</taxon>
        <taxon>Gastropoda</taxon>
        <taxon>Heterobranchia</taxon>
        <taxon>Euthyneura</taxon>
        <taxon>Panpulmonata</taxon>
        <taxon>Sacoglossa</taxon>
        <taxon>Placobranchoidea</taxon>
        <taxon>Plakobranchidae</taxon>
        <taxon>Elysia</taxon>
    </lineage>
</organism>
<keyword evidence="3" id="KW-1185">Reference proteome</keyword>
<accession>A0AAE0ZHF2</accession>
<sequence length="121" mass="14161">MTRRDSVHYRPNPGTRLDMTRKRFGSPLAPPITRHDPERRFTTVPSQNSFRHDPERLGSLPHPPRTLLDMIRKDSNHYTVPSQNQLRHDPERLGSLPHPPRTILDMIRKDSNHYCTLPELS</sequence>
<reference evidence="2" key="1">
    <citation type="journal article" date="2023" name="G3 (Bethesda)">
        <title>A reference genome for the long-term kleptoplast-retaining sea slug Elysia crispata morphotype clarki.</title>
        <authorList>
            <person name="Eastman K.E."/>
            <person name="Pendleton A.L."/>
            <person name="Shaikh M.A."/>
            <person name="Suttiyut T."/>
            <person name="Ogas R."/>
            <person name="Tomko P."/>
            <person name="Gavelis G."/>
            <person name="Widhalm J.R."/>
            <person name="Wisecaver J.H."/>
        </authorList>
    </citation>
    <scope>NUCLEOTIDE SEQUENCE</scope>
    <source>
        <strain evidence="2">ECLA1</strain>
    </source>
</reference>
<gene>
    <name evidence="2" type="ORF">RRG08_009567</name>
</gene>
<name>A0AAE0ZHF2_9GAST</name>
<proteinExistence type="predicted"/>
<protein>
    <submittedName>
        <fullName evidence="2">Uncharacterized protein</fullName>
    </submittedName>
</protein>
<dbReference type="AlphaFoldDB" id="A0AAE0ZHF2"/>
<evidence type="ECO:0000313" key="3">
    <source>
        <dbReference type="Proteomes" id="UP001283361"/>
    </source>
</evidence>
<evidence type="ECO:0000313" key="2">
    <source>
        <dbReference type="EMBL" id="KAK3769415.1"/>
    </source>
</evidence>
<feature type="region of interest" description="Disordered" evidence="1">
    <location>
        <begin position="78"/>
        <end position="99"/>
    </location>
</feature>
<dbReference type="Proteomes" id="UP001283361">
    <property type="component" value="Unassembled WGS sequence"/>
</dbReference>
<comment type="caution">
    <text evidence="2">The sequence shown here is derived from an EMBL/GenBank/DDBJ whole genome shotgun (WGS) entry which is preliminary data.</text>
</comment>
<evidence type="ECO:0000256" key="1">
    <source>
        <dbReference type="SAM" id="MobiDB-lite"/>
    </source>
</evidence>